<dbReference type="STRING" id="2282107.A0A286UUN1"/>
<accession>A0A286UUN1</accession>
<feature type="compositionally biased region" description="Basic and acidic residues" evidence="9">
    <location>
        <begin position="951"/>
        <end position="961"/>
    </location>
</feature>
<name>A0A286UUN1_9AGAM</name>
<evidence type="ECO:0000256" key="3">
    <source>
        <dbReference type="ARBA" id="ARBA00022771"/>
    </source>
</evidence>
<feature type="compositionally biased region" description="Low complexity" evidence="9">
    <location>
        <begin position="316"/>
        <end position="328"/>
    </location>
</feature>
<feature type="compositionally biased region" description="Polar residues" evidence="9">
    <location>
        <begin position="810"/>
        <end position="820"/>
    </location>
</feature>
<dbReference type="Gene3D" id="3.30.40.10">
    <property type="entry name" value="Zinc/RING finger domain, C3HC4 (zinc finger)"/>
    <property type="match status" value="1"/>
</dbReference>
<feature type="compositionally biased region" description="Low complexity" evidence="9">
    <location>
        <begin position="17"/>
        <end position="27"/>
    </location>
</feature>
<dbReference type="GO" id="GO:0005634">
    <property type="term" value="C:nucleus"/>
    <property type="evidence" value="ECO:0007669"/>
    <property type="project" value="UniProtKB-SubCell"/>
</dbReference>
<organism evidence="11 12">
    <name type="scientific">Pyrrhoderma noxium</name>
    <dbReference type="NCBI Taxonomy" id="2282107"/>
    <lineage>
        <taxon>Eukaryota</taxon>
        <taxon>Fungi</taxon>
        <taxon>Dikarya</taxon>
        <taxon>Basidiomycota</taxon>
        <taxon>Agaricomycotina</taxon>
        <taxon>Agaricomycetes</taxon>
        <taxon>Hymenochaetales</taxon>
        <taxon>Hymenochaetaceae</taxon>
        <taxon>Pyrrhoderma</taxon>
    </lineage>
</organism>
<keyword evidence="5" id="KW-0694">RNA-binding</keyword>
<feature type="compositionally biased region" description="Low complexity" evidence="9">
    <location>
        <begin position="1134"/>
        <end position="1150"/>
    </location>
</feature>
<evidence type="ECO:0000256" key="9">
    <source>
        <dbReference type="SAM" id="MobiDB-lite"/>
    </source>
</evidence>
<keyword evidence="4" id="KW-0862">Zinc</keyword>
<dbReference type="Proteomes" id="UP000217199">
    <property type="component" value="Unassembled WGS sequence"/>
</dbReference>
<dbReference type="OrthoDB" id="1923159at2759"/>
<feature type="region of interest" description="Disordered" evidence="9">
    <location>
        <begin position="488"/>
        <end position="514"/>
    </location>
</feature>
<feature type="compositionally biased region" description="Polar residues" evidence="9">
    <location>
        <begin position="832"/>
        <end position="851"/>
    </location>
</feature>
<evidence type="ECO:0000256" key="5">
    <source>
        <dbReference type="ARBA" id="ARBA00022884"/>
    </source>
</evidence>
<feature type="compositionally biased region" description="Polar residues" evidence="9">
    <location>
        <begin position="585"/>
        <end position="622"/>
    </location>
</feature>
<feature type="compositionally biased region" description="Polar residues" evidence="9">
    <location>
        <begin position="916"/>
        <end position="926"/>
    </location>
</feature>
<feature type="compositionally biased region" description="Polar residues" evidence="9">
    <location>
        <begin position="1109"/>
        <end position="1133"/>
    </location>
</feature>
<dbReference type="GO" id="GO:0016567">
    <property type="term" value="P:protein ubiquitination"/>
    <property type="evidence" value="ECO:0007669"/>
    <property type="project" value="TreeGrafter"/>
</dbReference>
<evidence type="ECO:0000256" key="4">
    <source>
        <dbReference type="ARBA" id="ARBA00022833"/>
    </source>
</evidence>
<feature type="compositionally biased region" description="Polar residues" evidence="9">
    <location>
        <begin position="448"/>
        <end position="457"/>
    </location>
</feature>
<dbReference type="InterPro" id="IPR001841">
    <property type="entry name" value="Znf_RING"/>
</dbReference>
<dbReference type="InParanoid" id="A0A286UUN1"/>
<feature type="compositionally biased region" description="Low complexity" evidence="9">
    <location>
        <begin position="1058"/>
        <end position="1069"/>
    </location>
</feature>
<comment type="subcellular location">
    <subcellularLocation>
        <location evidence="1">Nucleus</location>
    </subcellularLocation>
</comment>
<keyword evidence="2" id="KW-0479">Metal-binding</keyword>
<comment type="caution">
    <text evidence="11">The sequence shown here is derived from an EMBL/GenBank/DDBJ whole genome shotgun (WGS) entry which is preliminary data.</text>
</comment>
<dbReference type="GO" id="GO:0030014">
    <property type="term" value="C:CCR4-NOT complex"/>
    <property type="evidence" value="ECO:0007669"/>
    <property type="project" value="InterPro"/>
</dbReference>
<feature type="compositionally biased region" description="Basic and acidic residues" evidence="9">
    <location>
        <begin position="1155"/>
        <end position="1164"/>
    </location>
</feature>
<dbReference type="PROSITE" id="PS50089">
    <property type="entry name" value="ZF_RING_2"/>
    <property type="match status" value="1"/>
</dbReference>
<evidence type="ECO:0000256" key="1">
    <source>
        <dbReference type="ARBA" id="ARBA00004123"/>
    </source>
</evidence>
<evidence type="ECO:0000256" key="6">
    <source>
        <dbReference type="ARBA" id="ARBA00023054"/>
    </source>
</evidence>
<gene>
    <name evidence="11" type="ORF">PNOK_0037100</name>
</gene>
<evidence type="ECO:0000256" key="7">
    <source>
        <dbReference type="ARBA" id="ARBA00023242"/>
    </source>
</evidence>
<dbReference type="GO" id="GO:0004842">
    <property type="term" value="F:ubiquitin-protein transferase activity"/>
    <property type="evidence" value="ECO:0007669"/>
    <property type="project" value="InterPro"/>
</dbReference>
<dbReference type="PANTHER" id="PTHR12603:SF0">
    <property type="entry name" value="CCR4-NOT TRANSCRIPTION COMPLEX SUBUNIT 4"/>
    <property type="match status" value="1"/>
</dbReference>
<feature type="region of interest" description="Disordered" evidence="9">
    <location>
        <begin position="973"/>
        <end position="1026"/>
    </location>
</feature>
<dbReference type="EMBL" id="NBII01000001">
    <property type="protein sequence ID" value="PAV23303.1"/>
    <property type="molecule type" value="Genomic_DNA"/>
</dbReference>
<feature type="compositionally biased region" description="Polar residues" evidence="9">
    <location>
        <begin position="553"/>
        <end position="563"/>
    </location>
</feature>
<dbReference type="FunFam" id="3.30.40.10:FF:000006">
    <property type="entry name" value="CCR4-NOT transcription complex subunit 4"/>
    <property type="match status" value="1"/>
</dbReference>
<dbReference type="GO" id="GO:0003723">
    <property type="term" value="F:RNA binding"/>
    <property type="evidence" value="ECO:0007669"/>
    <property type="project" value="UniProtKB-KW"/>
</dbReference>
<dbReference type="InterPro" id="IPR012677">
    <property type="entry name" value="Nucleotide-bd_a/b_plait_sf"/>
</dbReference>
<dbReference type="InterPro" id="IPR013083">
    <property type="entry name" value="Znf_RING/FYVE/PHD"/>
</dbReference>
<feature type="region of interest" description="Disordered" evidence="9">
    <location>
        <begin position="802"/>
        <end position="856"/>
    </location>
</feature>
<feature type="region of interest" description="Disordered" evidence="9">
    <location>
        <begin position="253"/>
        <end position="460"/>
    </location>
</feature>
<evidence type="ECO:0000256" key="8">
    <source>
        <dbReference type="PROSITE-ProRule" id="PRU00175"/>
    </source>
</evidence>
<dbReference type="InterPro" id="IPR039515">
    <property type="entry name" value="NOT4_mRING-HC-C4C4"/>
</dbReference>
<feature type="region of interest" description="Disordered" evidence="9">
    <location>
        <begin position="542"/>
        <end position="636"/>
    </location>
</feature>
<keyword evidence="6" id="KW-0175">Coiled coil</keyword>
<dbReference type="InterPro" id="IPR039780">
    <property type="entry name" value="Mot2"/>
</dbReference>
<feature type="compositionally biased region" description="Pro residues" evidence="9">
    <location>
        <begin position="422"/>
        <end position="446"/>
    </location>
</feature>
<dbReference type="Pfam" id="PF14570">
    <property type="entry name" value="zf-RING_4"/>
    <property type="match status" value="1"/>
</dbReference>
<evidence type="ECO:0000313" key="12">
    <source>
        <dbReference type="Proteomes" id="UP000217199"/>
    </source>
</evidence>
<evidence type="ECO:0000256" key="2">
    <source>
        <dbReference type="ARBA" id="ARBA00022723"/>
    </source>
</evidence>
<dbReference type="CDD" id="cd16618">
    <property type="entry name" value="mRING-HC-C4C4_CNOT4"/>
    <property type="match status" value="1"/>
</dbReference>
<evidence type="ECO:0000313" key="11">
    <source>
        <dbReference type="EMBL" id="PAV23303.1"/>
    </source>
</evidence>
<sequence>MSTLSKLHPSLPSAVMHSGHSASSQSKSHVLAGVQDAYWTDDEAEDAECPLCLEEMDISDLNFKPCPCSYQICRFCWHHIKENLNGRCPACRREYTDDAVQFKPVNKEDHKRLTQQKKQRERERKDLDALGRRHYLNVRVVQRNVVYVVGLGARFAKEELIPTLRSNDYFGQYGKITKILLVKHAARTIAAVDGSSSPSGGGEVMRASYGTTKYCISFLRGLSCTINGCMDLHEWGDEKDCFTKEDLTTLKHTMKDTENRQRNSTTPGKKTDENVGLPRTAGWGQKPALGASSVSNSAPPTTIPVRSARRGHRSTRSGTTGETRVSSSATSGRQVSQQDRKVSTKTPSQASNSRPPTPAASSLPPRPSTPSSKATKPRRESQNPLPPRSPTSSVAVESDIGSLEAVSASPALSASRVSTPPVSTPVAPPGLPAVPPGLVMTPPPGISTPASVQSSSPLVREASATAYQISTQAQALLDDVRNRRESLVPSASFSPFPDLDRTLQNLSGGDGETGGFNFNLDPKLAVDDDAFDASLPDLDEATELSPGTFFDPFSSNRPHNTVSPFGPPPGLTHTNGPSSMLYESFKTSGIERTSSAASSYTGSFNPFGETSSETASQSSFQRPSPVLDDDPSRRMSRFGFARERQGSMGLMNSASPSPLLSANTSLSSLSLADNTNVSSAASSHAPWPFQRQHEFPSAPPGLGPTRTGTPGSARGSPLVPYAHAQTIPPIQQASYPSQPSRFQPFDMNPSEVSLKDMLGIGRDRIHESRNAASDNHTHPVPGAPFQDPAIMSSVPYMPSPNNGGFHFSPAENSPSENVLSAQLLPNRPPGLSYQNSQHLGSQGTIPGQLGSSMMMGNGPVHSPMMQNQVHAQGPLAPSTPSLNSAVPIAPESAVEEPSVEPSAVLSAADFPALPTASVSSESQPQSRADETSVADEQTKAKLGRKAAKKVAQAERAAERERIAKERAAERLRIAKEKAEEKERIEKDKLEEKERMQKQKTERERVAREKAERDAEKERAEKEKQAVMKKIEADKAAAKAAKAKEQAALKQTQKAAAVAAKAEAKATAKTQSVSSTDANSPMPMLSKMPKKNRPVTKPIKIPREDDSVHDAQSSIPSAVTTNSETAQLPGTRTPNVTEVVNSSESEFSNSNGTQSTHDRIPRTEPKSITQLLQEISIEKGQYYLDNHPFFDPSKINPAAKMALDYGTMKRALSAFPAGGGSFVDNASTRLDDKTVSSFQQLLETLTQTMSELIQLLPQATWGSIFDVLSQDLKELKREYSLRSSTSFDGLVHDDLPDDADEDEDDFLEDLDGDVPTSAMDKRAKWMEVQLAKLEELHRDVNTAAARAILATNDRGWDIRGCLPHIGNTLARFEHLGHVDEGGKTRRMTPEEVEKKLIVGKEAAVFAETELREAMQSVIAQKP</sequence>
<feature type="domain" description="RING-type" evidence="10">
    <location>
        <begin position="49"/>
        <end position="92"/>
    </location>
</feature>
<keyword evidence="7" id="KW-0539">Nucleus</keyword>
<dbReference type="Gene3D" id="3.30.70.330">
    <property type="match status" value="1"/>
</dbReference>
<feature type="region of interest" description="Disordered" evidence="9">
    <location>
        <begin position="1058"/>
        <end position="1164"/>
    </location>
</feature>
<proteinExistence type="predicted"/>
<reference evidence="11 12" key="1">
    <citation type="journal article" date="2017" name="Mol. Ecol.">
        <title>Comparative and population genomic landscape of Phellinus noxius: A hypervariable fungus causing root rot in trees.</title>
        <authorList>
            <person name="Chung C.L."/>
            <person name="Lee T.J."/>
            <person name="Akiba M."/>
            <person name="Lee H.H."/>
            <person name="Kuo T.H."/>
            <person name="Liu D."/>
            <person name="Ke H.M."/>
            <person name="Yokoi T."/>
            <person name="Roa M.B."/>
            <person name="Lu M.J."/>
            <person name="Chang Y.Y."/>
            <person name="Ann P.J."/>
            <person name="Tsai J.N."/>
            <person name="Chen C.Y."/>
            <person name="Tzean S.S."/>
            <person name="Ota Y."/>
            <person name="Hattori T."/>
            <person name="Sahashi N."/>
            <person name="Liou R.F."/>
            <person name="Kikuchi T."/>
            <person name="Tsai I.J."/>
        </authorList>
    </citation>
    <scope>NUCLEOTIDE SEQUENCE [LARGE SCALE GENOMIC DNA]</scope>
    <source>
        <strain evidence="11 12">FFPRI411160</strain>
    </source>
</reference>
<keyword evidence="12" id="KW-1185">Reference proteome</keyword>
<feature type="region of interest" description="Disordered" evidence="9">
    <location>
        <begin position="915"/>
        <end position="961"/>
    </location>
</feature>
<feature type="region of interest" description="Disordered" evidence="9">
    <location>
        <begin position="1"/>
        <end position="27"/>
    </location>
</feature>
<evidence type="ECO:0000259" key="10">
    <source>
        <dbReference type="PROSITE" id="PS50089"/>
    </source>
</evidence>
<dbReference type="SUPFAM" id="SSF57850">
    <property type="entry name" value="RING/U-box"/>
    <property type="match status" value="1"/>
</dbReference>
<dbReference type="GO" id="GO:0008270">
    <property type="term" value="F:zinc ion binding"/>
    <property type="evidence" value="ECO:0007669"/>
    <property type="project" value="UniProtKB-KW"/>
</dbReference>
<feature type="region of interest" description="Disordered" evidence="9">
    <location>
        <begin position="678"/>
        <end position="713"/>
    </location>
</feature>
<keyword evidence="3 8" id="KW-0863">Zinc-finger</keyword>
<protein>
    <submittedName>
        <fullName evidence="11">Transcriptional repressor</fullName>
    </submittedName>
</protein>
<dbReference type="PANTHER" id="PTHR12603">
    <property type="entry name" value="CCR4-NOT TRANSCRIPTION COMPLEX RELATED"/>
    <property type="match status" value="1"/>
</dbReference>